<sequence length="282" mass="28907">MTLTVLATGPRALLQDEGRPGLAAIGVGRSGAADRASWALGNRLLANDRGAASVEVLLGGLRLRAERAVVVAVTGAPAPALVDGKPVGHNALLPLRAGAVLALGTPDRGLRTYLAVRGGIAVDEVLGSRSTDTLSGIGPPPLADGTVLPVGPEPRELPLVDVAPVALPEAGVVTLRVVPGPRDDQLADPDALFATTWTASDRGDRVGVRLTGGPLRRRDDSELPSEGLVRGAIQLPPGGEPVLFLADHPLTGGYPVVGVVRDADVDRAAQIRPGQPVRFRPA</sequence>
<accession>A0ABW3VJI7</accession>
<evidence type="ECO:0000313" key="5">
    <source>
        <dbReference type="EMBL" id="MFD1234825.1"/>
    </source>
</evidence>
<dbReference type="InterPro" id="IPR052708">
    <property type="entry name" value="PxpC"/>
</dbReference>
<evidence type="ECO:0000256" key="2">
    <source>
        <dbReference type="ARBA" id="ARBA00022801"/>
    </source>
</evidence>
<gene>
    <name evidence="5" type="ORF">ACFQ34_16150</name>
</gene>
<dbReference type="PANTHER" id="PTHR43309:SF3">
    <property type="entry name" value="5-OXOPROLINASE SUBUNIT C"/>
    <property type="match status" value="1"/>
</dbReference>
<dbReference type="Pfam" id="PF02626">
    <property type="entry name" value="CT_A_B"/>
    <property type="match status" value="1"/>
</dbReference>
<evidence type="ECO:0000256" key="3">
    <source>
        <dbReference type="ARBA" id="ARBA00022840"/>
    </source>
</evidence>
<evidence type="ECO:0000256" key="1">
    <source>
        <dbReference type="ARBA" id="ARBA00022741"/>
    </source>
</evidence>
<proteinExistence type="predicted"/>
<dbReference type="NCBIfam" id="TIGR00724">
    <property type="entry name" value="urea_amlyse_rel"/>
    <property type="match status" value="1"/>
</dbReference>
<dbReference type="InterPro" id="IPR003778">
    <property type="entry name" value="CT_A_B"/>
</dbReference>
<dbReference type="Proteomes" id="UP001597182">
    <property type="component" value="Unassembled WGS sequence"/>
</dbReference>
<reference evidence="6" key="1">
    <citation type="journal article" date="2019" name="Int. J. Syst. Evol. Microbiol.">
        <title>The Global Catalogue of Microorganisms (GCM) 10K type strain sequencing project: providing services to taxonomists for standard genome sequencing and annotation.</title>
        <authorList>
            <consortium name="The Broad Institute Genomics Platform"/>
            <consortium name="The Broad Institute Genome Sequencing Center for Infectious Disease"/>
            <person name="Wu L."/>
            <person name="Ma J."/>
        </authorList>
    </citation>
    <scope>NUCLEOTIDE SEQUENCE [LARGE SCALE GENOMIC DNA]</scope>
    <source>
        <strain evidence="6">CCUG 49018</strain>
    </source>
</reference>
<dbReference type="InterPro" id="IPR029000">
    <property type="entry name" value="Cyclophilin-like_dom_sf"/>
</dbReference>
<dbReference type="Gene3D" id="2.40.100.10">
    <property type="entry name" value="Cyclophilin-like"/>
    <property type="match status" value="1"/>
</dbReference>
<keyword evidence="1" id="KW-0547">Nucleotide-binding</keyword>
<keyword evidence="3" id="KW-0067">ATP-binding</keyword>
<protein>
    <submittedName>
        <fullName evidence="5">Biotin-dependent carboxyltransferase family protein</fullName>
    </submittedName>
</protein>
<evidence type="ECO:0000313" key="6">
    <source>
        <dbReference type="Proteomes" id="UP001597182"/>
    </source>
</evidence>
<dbReference type="EMBL" id="JBHTMB010000141">
    <property type="protein sequence ID" value="MFD1234825.1"/>
    <property type="molecule type" value="Genomic_DNA"/>
</dbReference>
<keyword evidence="2" id="KW-0378">Hydrolase</keyword>
<feature type="domain" description="Carboxyltransferase" evidence="4">
    <location>
        <begin position="24"/>
        <end position="282"/>
    </location>
</feature>
<organism evidence="5 6">
    <name type="scientific">Pseudonocardia benzenivorans</name>
    <dbReference type="NCBI Taxonomy" id="228005"/>
    <lineage>
        <taxon>Bacteria</taxon>
        <taxon>Bacillati</taxon>
        <taxon>Actinomycetota</taxon>
        <taxon>Actinomycetes</taxon>
        <taxon>Pseudonocardiales</taxon>
        <taxon>Pseudonocardiaceae</taxon>
        <taxon>Pseudonocardia</taxon>
    </lineage>
</organism>
<dbReference type="RefSeq" id="WP_346091626.1">
    <property type="nucleotide sequence ID" value="NZ_BAABKS010000029.1"/>
</dbReference>
<comment type="caution">
    <text evidence="5">The sequence shown here is derived from an EMBL/GenBank/DDBJ whole genome shotgun (WGS) entry which is preliminary data.</text>
</comment>
<name>A0ABW3VJI7_9PSEU</name>
<keyword evidence="6" id="KW-1185">Reference proteome</keyword>
<evidence type="ECO:0000259" key="4">
    <source>
        <dbReference type="SMART" id="SM00797"/>
    </source>
</evidence>
<dbReference type="SUPFAM" id="SSF50891">
    <property type="entry name" value="Cyclophilin-like"/>
    <property type="match status" value="1"/>
</dbReference>
<dbReference type="PANTHER" id="PTHR43309">
    <property type="entry name" value="5-OXOPROLINASE SUBUNIT C"/>
    <property type="match status" value="1"/>
</dbReference>
<dbReference type="SMART" id="SM00797">
    <property type="entry name" value="AHS2"/>
    <property type="match status" value="1"/>
</dbReference>